<feature type="compositionally biased region" description="Low complexity" evidence="2">
    <location>
        <begin position="469"/>
        <end position="482"/>
    </location>
</feature>
<dbReference type="Proteomes" id="UP000033647">
    <property type="component" value="Unassembled WGS sequence"/>
</dbReference>
<comment type="caution">
    <text evidence="4">The sequence shown here is derived from an EMBL/GenBank/DDBJ whole genome shotgun (WGS) entry which is preliminary data.</text>
</comment>
<evidence type="ECO:0000313" key="5">
    <source>
        <dbReference type="Proteomes" id="UP000033647"/>
    </source>
</evidence>
<feature type="zinc finger region" description="C3H1-type" evidence="1">
    <location>
        <begin position="194"/>
        <end position="223"/>
    </location>
</feature>
<proteinExistence type="predicted"/>
<feature type="region of interest" description="Disordered" evidence="2">
    <location>
        <begin position="380"/>
        <end position="509"/>
    </location>
</feature>
<feature type="domain" description="C3H1-type" evidence="3">
    <location>
        <begin position="194"/>
        <end position="223"/>
    </location>
</feature>
<keyword evidence="1" id="KW-0863">Zinc-finger</keyword>
<dbReference type="AlphaFoldDB" id="A0A0F4GZW0"/>
<protein>
    <recommendedName>
        <fullName evidence="3">C3H1-type domain-containing protein</fullName>
    </recommendedName>
</protein>
<dbReference type="STRING" id="1047168.A0A0F4GZW0"/>
<keyword evidence="1" id="KW-0479">Metal-binding</keyword>
<evidence type="ECO:0000256" key="1">
    <source>
        <dbReference type="PROSITE-ProRule" id="PRU00723"/>
    </source>
</evidence>
<reference evidence="4 5" key="1">
    <citation type="submission" date="2015-03" db="EMBL/GenBank/DDBJ databases">
        <title>RNA-seq based gene annotation and comparative genomics of four Zymoseptoria species reveal species-specific pathogenicity related genes and transposable element activity.</title>
        <authorList>
            <person name="Grandaubert J."/>
            <person name="Bhattacharyya A."/>
            <person name="Stukenbrock E.H."/>
        </authorList>
    </citation>
    <scope>NUCLEOTIDE SEQUENCE [LARGE SCALE GENOMIC DNA]</scope>
    <source>
        <strain evidence="4 5">Zb18110</strain>
    </source>
</reference>
<evidence type="ECO:0000256" key="2">
    <source>
        <dbReference type="SAM" id="MobiDB-lite"/>
    </source>
</evidence>
<evidence type="ECO:0000259" key="3">
    <source>
        <dbReference type="PROSITE" id="PS50103"/>
    </source>
</evidence>
<feature type="compositionally biased region" description="Low complexity" evidence="2">
    <location>
        <begin position="271"/>
        <end position="297"/>
    </location>
</feature>
<sequence length="612" mass="66058">MANSTSYHQPLPSYLPSTLPHQQPRLVYFITRPGNVPVALIPVDELPLSVKLVHASRVLTPDQTYGMHYVGAAPVSGGLFALEDEEKVVQKDEGLQKTMATPGDPVQPQQLVSEAAGHRRQQSSVNPRSTPPPSSTATSWRRNTPAPPVSDADTALNAILNSQTGVNAASRLNYRPNPTNTFTHVSPSGTMPDPDKKEFCTYWILHGDCAFQQQGCRFKHEMPAREKLKEIGIWNVPRWWAERECAVKLGGDRRVGKVQDVGEWLTAPPMSMQKSRQDSCSSSSSSSSSASTWSQGSDADGEASEIEAKNAKGGKEQAGLKSAIKVGDRTILKPTTPPARPNTPASAHKHSAMGTTTSPPATADLLIDFAPLIPSPPSSIAPTFIKPSTAKTPAFTPSTSPESKASSIDKPDHTASKVPGYDRTTSSNSVKIFVPRGESPAHHIAAHHHHRIASLSRDKNMSLASGRKSSPSSTPTLTASTSKPRGRQDSKDTTKPINSIADDSNKPKTAVPLQDLIEEMRKANASAAGGLLASRHAPLPAAGFKVKEKMVEVEAKKDGEDRKRGVRGGKYQRERIDARVKCEGRERRGGVVRGEVKGEQRSRRMVTGEKKE</sequence>
<keyword evidence="1" id="KW-0862">Zinc</keyword>
<dbReference type="EMBL" id="LAFY01000271">
    <property type="protein sequence ID" value="KJY01766.1"/>
    <property type="molecule type" value="Genomic_DNA"/>
</dbReference>
<dbReference type="InterPro" id="IPR000571">
    <property type="entry name" value="Znf_CCCH"/>
</dbReference>
<organism evidence="4 5">
    <name type="scientific">Zymoseptoria brevis</name>
    <dbReference type="NCBI Taxonomy" id="1047168"/>
    <lineage>
        <taxon>Eukaryota</taxon>
        <taxon>Fungi</taxon>
        <taxon>Dikarya</taxon>
        <taxon>Ascomycota</taxon>
        <taxon>Pezizomycotina</taxon>
        <taxon>Dothideomycetes</taxon>
        <taxon>Dothideomycetidae</taxon>
        <taxon>Mycosphaerellales</taxon>
        <taxon>Mycosphaerellaceae</taxon>
        <taxon>Zymoseptoria</taxon>
    </lineage>
</organism>
<dbReference type="PROSITE" id="PS50103">
    <property type="entry name" value="ZF_C3H1"/>
    <property type="match status" value="1"/>
</dbReference>
<feature type="compositionally biased region" description="Polar residues" evidence="2">
    <location>
        <begin position="389"/>
        <end position="406"/>
    </location>
</feature>
<feature type="region of interest" description="Disordered" evidence="2">
    <location>
        <begin position="113"/>
        <end position="152"/>
    </location>
</feature>
<gene>
    <name evidence="4" type="ORF">TI39_contig279g00019</name>
</gene>
<dbReference type="OrthoDB" id="5355510at2759"/>
<accession>A0A0F4GZW0</accession>
<feature type="region of interest" description="Disordered" evidence="2">
    <location>
        <begin position="265"/>
        <end position="362"/>
    </location>
</feature>
<feature type="compositionally biased region" description="Basic and acidic residues" evidence="2">
    <location>
        <begin position="306"/>
        <end position="315"/>
    </location>
</feature>
<name>A0A0F4GZW0_9PEZI</name>
<dbReference type="GO" id="GO:0008270">
    <property type="term" value="F:zinc ion binding"/>
    <property type="evidence" value="ECO:0007669"/>
    <property type="project" value="UniProtKB-KW"/>
</dbReference>
<feature type="region of interest" description="Disordered" evidence="2">
    <location>
        <begin position="593"/>
        <end position="612"/>
    </location>
</feature>
<evidence type="ECO:0000313" key="4">
    <source>
        <dbReference type="EMBL" id="KJY01766.1"/>
    </source>
</evidence>
<keyword evidence="5" id="KW-1185">Reference proteome</keyword>